<dbReference type="Proteomes" id="UP000278222">
    <property type="component" value="Unassembled WGS sequence"/>
</dbReference>
<evidence type="ECO:0000313" key="1">
    <source>
        <dbReference type="EMBL" id="ROP84017.1"/>
    </source>
</evidence>
<dbReference type="OrthoDB" id="361944at2"/>
<dbReference type="Pfam" id="PF14384">
    <property type="entry name" value="BrnA_antitoxin"/>
    <property type="match status" value="1"/>
</dbReference>
<dbReference type="AlphaFoldDB" id="A0A3N1KXP0"/>
<keyword evidence="2" id="KW-1185">Reference proteome</keyword>
<proteinExistence type="predicted"/>
<dbReference type="EMBL" id="RJKX01000015">
    <property type="protein sequence ID" value="ROP84017.1"/>
    <property type="molecule type" value="Genomic_DNA"/>
</dbReference>
<name>A0A3N1KXP0_9PROT</name>
<gene>
    <name evidence="1" type="ORF">EDC65_3362</name>
</gene>
<dbReference type="InterPro" id="IPR025528">
    <property type="entry name" value="BrnA_antitoxin"/>
</dbReference>
<evidence type="ECO:0000313" key="2">
    <source>
        <dbReference type="Proteomes" id="UP000278222"/>
    </source>
</evidence>
<reference evidence="1 2" key="1">
    <citation type="submission" date="2018-11" db="EMBL/GenBank/DDBJ databases">
        <title>Genomic Encyclopedia of Type Strains, Phase IV (KMG-IV): sequencing the most valuable type-strain genomes for metagenomic binning, comparative biology and taxonomic classification.</title>
        <authorList>
            <person name="Goeker M."/>
        </authorList>
    </citation>
    <scope>NUCLEOTIDE SEQUENCE [LARGE SCALE GENOMIC DNA]</scope>
    <source>
        <strain evidence="1 2">DSM 5900</strain>
    </source>
</reference>
<organism evidence="1 2">
    <name type="scientific">Stella humosa</name>
    <dbReference type="NCBI Taxonomy" id="94"/>
    <lineage>
        <taxon>Bacteria</taxon>
        <taxon>Pseudomonadati</taxon>
        <taxon>Pseudomonadota</taxon>
        <taxon>Alphaproteobacteria</taxon>
        <taxon>Rhodospirillales</taxon>
        <taxon>Stellaceae</taxon>
        <taxon>Stella</taxon>
    </lineage>
</organism>
<protein>
    <submittedName>
        <fullName evidence="1">Uncharacterized protein (DUF4415 family)</fullName>
    </submittedName>
</protein>
<dbReference type="RefSeq" id="WP_123691589.1">
    <property type="nucleotide sequence ID" value="NZ_AP019700.1"/>
</dbReference>
<sequence length="105" mass="11460">MTGSKRNIGSDLAKVDAHVITAEEYEEIPELPDQFFAEAVEHRAGKPVKRGRPPSASPKELVHIRLSRQVVDAFRAGGPGWQTRINDTLEAAVRREKEGAGSSSP</sequence>
<accession>A0A3N1KXP0</accession>
<comment type="caution">
    <text evidence="1">The sequence shown here is derived from an EMBL/GenBank/DDBJ whole genome shotgun (WGS) entry which is preliminary data.</text>
</comment>